<dbReference type="AlphaFoldDB" id="B7P4L3"/>
<evidence type="ECO:0000313" key="3">
    <source>
        <dbReference type="Proteomes" id="UP000001555"/>
    </source>
</evidence>
<organism>
    <name type="scientific">Ixodes scapularis</name>
    <name type="common">Black-legged tick</name>
    <name type="synonym">Deer tick</name>
    <dbReference type="NCBI Taxonomy" id="6945"/>
    <lineage>
        <taxon>Eukaryota</taxon>
        <taxon>Metazoa</taxon>
        <taxon>Ecdysozoa</taxon>
        <taxon>Arthropoda</taxon>
        <taxon>Chelicerata</taxon>
        <taxon>Arachnida</taxon>
        <taxon>Acari</taxon>
        <taxon>Parasitiformes</taxon>
        <taxon>Ixodida</taxon>
        <taxon>Ixodoidea</taxon>
        <taxon>Ixodidae</taxon>
        <taxon>Ixodinae</taxon>
        <taxon>Ixodes</taxon>
    </lineage>
</organism>
<accession>B7P4L3</accession>
<proteinExistence type="predicted"/>
<dbReference type="EnsemblMetazoa" id="ISCW001138-RA">
    <property type="protein sequence ID" value="ISCW001138-PA"/>
    <property type="gene ID" value="ISCW001138"/>
</dbReference>
<keyword evidence="3" id="KW-1185">Reference proteome</keyword>
<dbReference type="HOGENOM" id="CLU_2136194_0_0_1"/>
<reference evidence="2" key="2">
    <citation type="submission" date="2020-05" db="UniProtKB">
        <authorList>
            <consortium name="EnsemblMetazoa"/>
        </authorList>
    </citation>
    <scope>IDENTIFICATION</scope>
    <source>
        <strain evidence="2">wikel</strain>
    </source>
</reference>
<protein>
    <submittedName>
        <fullName evidence="1 2">Uncharacterized protein</fullName>
    </submittedName>
</protein>
<evidence type="ECO:0000313" key="2">
    <source>
        <dbReference type="EnsemblMetazoa" id="ISCW001138-PA"/>
    </source>
</evidence>
<dbReference type="PaxDb" id="6945-B7P4L3"/>
<sequence>MYHGGSRTSRWKKMLDVKTSWCLSNKGVSHSKASAICRYWVKETRCPVRHGWSVVDDSWTSRWKKMLDVKTSWCLSNKGVSQSKASAIGRYWVKETRCPVRHGWSVVDDSWCG</sequence>
<reference evidence="1 3" key="1">
    <citation type="submission" date="2008-03" db="EMBL/GenBank/DDBJ databases">
        <title>Annotation of Ixodes scapularis.</title>
        <authorList>
            <consortium name="Ixodes scapularis Genome Project Consortium"/>
            <person name="Caler E."/>
            <person name="Hannick L.I."/>
            <person name="Bidwell S."/>
            <person name="Joardar V."/>
            <person name="Thiagarajan M."/>
            <person name="Amedeo P."/>
            <person name="Galinsky K.J."/>
            <person name="Schobel S."/>
            <person name="Inman J."/>
            <person name="Hostetler J."/>
            <person name="Miller J."/>
            <person name="Hammond M."/>
            <person name="Megy K."/>
            <person name="Lawson D."/>
            <person name="Kodira C."/>
            <person name="Sutton G."/>
            <person name="Meyer J."/>
            <person name="Hill C.A."/>
            <person name="Birren B."/>
            <person name="Nene V."/>
            <person name="Collins F."/>
            <person name="Alarcon-Chaidez F."/>
            <person name="Wikel S."/>
            <person name="Strausberg R."/>
        </authorList>
    </citation>
    <scope>NUCLEOTIDE SEQUENCE [LARGE SCALE GENOMIC DNA]</scope>
    <source>
        <strain evidence="3">Wikel</strain>
        <strain evidence="1">Wikel colony</strain>
    </source>
</reference>
<dbReference type="EMBL" id="ABJB010081986">
    <property type="status" value="NOT_ANNOTATED_CDS"/>
    <property type="molecule type" value="Genomic_DNA"/>
</dbReference>
<dbReference type="Proteomes" id="UP000001555">
    <property type="component" value="Unassembled WGS sequence"/>
</dbReference>
<evidence type="ECO:0000313" key="1">
    <source>
        <dbReference type="EMBL" id="EEC01535.1"/>
    </source>
</evidence>
<dbReference type="InParanoid" id="B7P4L3"/>
<dbReference type="EMBL" id="ABJB010781287">
    <property type="status" value="NOT_ANNOTATED_CDS"/>
    <property type="molecule type" value="Genomic_DNA"/>
</dbReference>
<dbReference type="VEuPathDB" id="VectorBase:ISCI001138"/>
<gene>
    <name evidence="1" type="ORF">IscW_ISCW001138</name>
</gene>
<dbReference type="VEuPathDB" id="VectorBase:ISCW001138"/>
<dbReference type="EMBL" id="DS636221">
    <property type="protein sequence ID" value="EEC01535.1"/>
    <property type="molecule type" value="Genomic_DNA"/>
</dbReference>
<name>B7P4L3_IXOSC</name>